<gene>
    <name evidence="2" type="ORF">Cpir12675_002941</name>
</gene>
<dbReference type="Proteomes" id="UP001583280">
    <property type="component" value="Unassembled WGS sequence"/>
</dbReference>
<evidence type="ECO:0000313" key="2">
    <source>
        <dbReference type="EMBL" id="KAL1896028.1"/>
    </source>
</evidence>
<dbReference type="PANTHER" id="PTHR34883">
    <property type="entry name" value="SERINE-RICH PROTEIN, PUTATIVE-RELATED-RELATED"/>
    <property type="match status" value="1"/>
</dbReference>
<keyword evidence="3" id="KW-1185">Reference proteome</keyword>
<evidence type="ECO:0000256" key="1">
    <source>
        <dbReference type="SAM" id="SignalP"/>
    </source>
</evidence>
<feature type="signal peptide" evidence="1">
    <location>
        <begin position="1"/>
        <end position="18"/>
    </location>
</feature>
<evidence type="ECO:0000313" key="3">
    <source>
        <dbReference type="Proteomes" id="UP001583280"/>
    </source>
</evidence>
<dbReference type="Gene3D" id="2.60.40.420">
    <property type="entry name" value="Cupredoxins - blue copper proteins"/>
    <property type="match status" value="1"/>
</dbReference>
<organism evidence="2 3">
    <name type="scientific">Ceratocystis pirilliformis</name>
    <dbReference type="NCBI Taxonomy" id="259994"/>
    <lineage>
        <taxon>Eukaryota</taxon>
        <taxon>Fungi</taxon>
        <taxon>Dikarya</taxon>
        <taxon>Ascomycota</taxon>
        <taxon>Pezizomycotina</taxon>
        <taxon>Sordariomycetes</taxon>
        <taxon>Hypocreomycetidae</taxon>
        <taxon>Microascales</taxon>
        <taxon>Ceratocystidaceae</taxon>
        <taxon>Ceratocystis</taxon>
    </lineage>
</organism>
<sequence>MKFPFVVLLSAASSLASTDESHLRPRDSIIVKVTDHTFEPLSLNVEVGKSVWFEFYGGTHSIVQADYNYPCQQLESGFATGSFTTDPESGKPNRKALLLYIKDKNPIWFYNGAEDQCHKYGAVGVINPPENDEQNIYEFSRHALGLEYTENPEGNTVEGAWITTMLSE</sequence>
<evidence type="ECO:0008006" key="4">
    <source>
        <dbReference type="Google" id="ProtNLM"/>
    </source>
</evidence>
<keyword evidence="1" id="KW-0732">Signal</keyword>
<feature type="chain" id="PRO_5046695909" description="Extracellular serine-rich protein" evidence="1">
    <location>
        <begin position="19"/>
        <end position="168"/>
    </location>
</feature>
<dbReference type="EMBL" id="JAWDJO010000063">
    <property type="protein sequence ID" value="KAL1896028.1"/>
    <property type="molecule type" value="Genomic_DNA"/>
</dbReference>
<dbReference type="InterPro" id="IPR052953">
    <property type="entry name" value="Ser-rich/MCO-related"/>
</dbReference>
<dbReference type="PANTHER" id="PTHR34883:SF15">
    <property type="entry name" value="EXTRACELLULAR SERINE-RICH PROTEIN"/>
    <property type="match status" value="1"/>
</dbReference>
<proteinExistence type="predicted"/>
<dbReference type="SUPFAM" id="SSF49503">
    <property type="entry name" value="Cupredoxins"/>
    <property type="match status" value="1"/>
</dbReference>
<name>A0ABR3Z660_9PEZI</name>
<reference evidence="2 3" key="1">
    <citation type="journal article" date="2024" name="IMA Fungus">
        <title>IMA Genome - F19 : A genome assembly and annotation guide to empower mycologists, including annotated draft genome sequences of Ceratocystis pirilliformis, Diaporthe australafricana, Fusarium ophioides, Paecilomyces lecythidis, and Sporothrix stenoceras.</title>
        <authorList>
            <person name="Aylward J."/>
            <person name="Wilson A.M."/>
            <person name="Visagie C.M."/>
            <person name="Spraker J."/>
            <person name="Barnes I."/>
            <person name="Buitendag C."/>
            <person name="Ceriani C."/>
            <person name="Del Mar Angel L."/>
            <person name="du Plessis D."/>
            <person name="Fuchs T."/>
            <person name="Gasser K."/>
            <person name="Kramer D."/>
            <person name="Li W."/>
            <person name="Munsamy K."/>
            <person name="Piso A."/>
            <person name="Price J.L."/>
            <person name="Sonnekus B."/>
            <person name="Thomas C."/>
            <person name="van der Nest A."/>
            <person name="van Dijk A."/>
            <person name="van Heerden A."/>
            <person name="van Vuuren N."/>
            <person name="Yilmaz N."/>
            <person name="Duong T.A."/>
            <person name="van der Merwe N.A."/>
            <person name="Wingfield M.J."/>
            <person name="Wingfield B.D."/>
        </authorList>
    </citation>
    <scope>NUCLEOTIDE SEQUENCE [LARGE SCALE GENOMIC DNA]</scope>
    <source>
        <strain evidence="2 3">CMW 12675</strain>
    </source>
</reference>
<protein>
    <recommendedName>
        <fullName evidence="4">Extracellular serine-rich protein</fullName>
    </recommendedName>
</protein>
<accession>A0ABR3Z660</accession>
<dbReference type="InterPro" id="IPR008972">
    <property type="entry name" value="Cupredoxin"/>
</dbReference>
<comment type="caution">
    <text evidence="2">The sequence shown here is derived from an EMBL/GenBank/DDBJ whole genome shotgun (WGS) entry which is preliminary data.</text>
</comment>